<dbReference type="Proteomes" id="UP000885826">
    <property type="component" value="Unassembled WGS sequence"/>
</dbReference>
<proteinExistence type="predicted"/>
<gene>
    <name evidence="3" type="ORF">ENI34_04435</name>
</gene>
<protein>
    <submittedName>
        <fullName evidence="3">PASTA domain-containing protein</fullName>
    </submittedName>
</protein>
<reference evidence="3" key="1">
    <citation type="journal article" date="2020" name="mSystems">
        <title>Genome- and Community-Level Interaction Insights into Carbon Utilization and Element Cycling Functions of Hydrothermarchaeota in Hydrothermal Sediment.</title>
        <authorList>
            <person name="Zhou Z."/>
            <person name="Liu Y."/>
            <person name="Xu W."/>
            <person name="Pan J."/>
            <person name="Luo Z.H."/>
            <person name="Li M."/>
        </authorList>
    </citation>
    <scope>NUCLEOTIDE SEQUENCE</scope>
    <source>
        <strain evidence="3">HyVt-388</strain>
    </source>
</reference>
<feature type="transmembrane region" description="Helical" evidence="1">
    <location>
        <begin position="6"/>
        <end position="26"/>
    </location>
</feature>
<organism evidence="3 4">
    <name type="scientific">candidate division WOR-3 bacterium</name>
    <dbReference type="NCBI Taxonomy" id="2052148"/>
    <lineage>
        <taxon>Bacteria</taxon>
        <taxon>Bacteria division WOR-3</taxon>
    </lineage>
</organism>
<evidence type="ECO:0000259" key="2">
    <source>
        <dbReference type="PROSITE" id="PS51178"/>
    </source>
</evidence>
<evidence type="ECO:0000313" key="3">
    <source>
        <dbReference type="EMBL" id="HEC78375.1"/>
    </source>
</evidence>
<keyword evidence="1" id="KW-1133">Transmembrane helix</keyword>
<feature type="domain" description="PASTA" evidence="2">
    <location>
        <begin position="101"/>
        <end position="167"/>
    </location>
</feature>
<keyword evidence="1" id="KW-0472">Membrane</keyword>
<evidence type="ECO:0000313" key="4">
    <source>
        <dbReference type="Proteomes" id="UP000885826"/>
    </source>
</evidence>
<evidence type="ECO:0000256" key="1">
    <source>
        <dbReference type="SAM" id="Phobius"/>
    </source>
</evidence>
<dbReference type="Pfam" id="PF03793">
    <property type="entry name" value="PASTA"/>
    <property type="match status" value="3"/>
</dbReference>
<dbReference type="AlphaFoldDB" id="A0A9C9ELY0"/>
<dbReference type="CDD" id="cd06577">
    <property type="entry name" value="PASTA_pknB"/>
    <property type="match status" value="3"/>
</dbReference>
<feature type="domain" description="PASTA" evidence="2">
    <location>
        <begin position="168"/>
        <end position="234"/>
    </location>
</feature>
<dbReference type="EMBL" id="DRIG01000047">
    <property type="protein sequence ID" value="HEC78375.1"/>
    <property type="molecule type" value="Genomic_DNA"/>
</dbReference>
<name>A0A9C9ELY0_UNCW3</name>
<comment type="caution">
    <text evidence="3">The sequence shown here is derived from an EMBL/GenBank/DDBJ whole genome shotgun (WGS) entry which is preliminary data.</text>
</comment>
<keyword evidence="1" id="KW-0812">Transmembrane</keyword>
<dbReference type="Gene3D" id="3.30.10.20">
    <property type="match status" value="3"/>
</dbReference>
<dbReference type="PROSITE" id="PS51178">
    <property type="entry name" value="PASTA"/>
    <property type="match status" value="3"/>
</dbReference>
<feature type="domain" description="PASTA" evidence="2">
    <location>
        <begin position="33"/>
        <end position="100"/>
    </location>
</feature>
<accession>A0A9C9ELY0</accession>
<dbReference type="SMART" id="SM00740">
    <property type="entry name" value="PASTA"/>
    <property type="match status" value="3"/>
</dbReference>
<dbReference type="InterPro" id="IPR005543">
    <property type="entry name" value="PASTA_dom"/>
</dbReference>
<sequence>MKKLFIYLITILSFFILGVIIANFVIMPSVVHKGREIEVPDVLQMALDSAVAELKKKGLEGVVTERRFDPIIEEGKVIIQEPLPKTKVKKGRIINLTVSLGPESIKVPYLTGIDIDKGKMIIKRLGFHLDSIEFIFSDTIPRNKIIRTVPDAEVELKKGDTIKLIISKGPVLKMPNLSGKNIDDAKIILEKLGLIIGRVEEVEGSGDKGSIIVQNPAPEQIVEPGDTVSLMVIK</sequence>